<dbReference type="AlphaFoldDB" id="A0A6P9A3I3"/>
<name>A0A6P9A3I3_THRPL</name>
<dbReference type="KEGG" id="tpal:117651944"/>
<reference evidence="2" key="1">
    <citation type="submission" date="2025-08" db="UniProtKB">
        <authorList>
            <consortium name="RefSeq"/>
        </authorList>
    </citation>
    <scope>IDENTIFICATION</scope>
    <source>
        <tissue evidence="2">Total insect</tissue>
    </source>
</reference>
<evidence type="ECO:0000313" key="1">
    <source>
        <dbReference type="Proteomes" id="UP000515158"/>
    </source>
</evidence>
<keyword evidence="1" id="KW-1185">Reference proteome</keyword>
<dbReference type="GeneID" id="117651944"/>
<evidence type="ECO:0000313" key="2">
    <source>
        <dbReference type="RefSeq" id="XP_034252458.1"/>
    </source>
</evidence>
<protein>
    <submittedName>
        <fullName evidence="2">Uncharacterized protein LOC117651944 isoform X1</fullName>
    </submittedName>
</protein>
<dbReference type="RefSeq" id="XP_034252458.1">
    <property type="nucleotide sequence ID" value="XM_034396567.1"/>
</dbReference>
<sequence>MGPISQRVNRLRTLRPASASGNVSMAPFTALLMAPVLLSLPVHSKSINNFAGPYIVFGHRYDACQSEGTFLLQGRISHFNPKRPYDLQSFFGNITLKEDFKDDYWASATMAVRSNNQWKENAFVFNFPRKGCSAVREQMPDLYRLIAEVSGAAVADKAAPCVIPKGNFVIAEPRPVNATFPNIPVLKYGRYRYRATLRRTRTSPSLLACLELDCEVIPKP</sequence>
<dbReference type="Proteomes" id="UP000515158">
    <property type="component" value="Unplaced"/>
</dbReference>
<gene>
    <name evidence="2" type="primary">LOC117651944</name>
</gene>
<proteinExistence type="predicted"/>
<organism evidence="2">
    <name type="scientific">Thrips palmi</name>
    <name type="common">Melon thrips</name>
    <dbReference type="NCBI Taxonomy" id="161013"/>
    <lineage>
        <taxon>Eukaryota</taxon>
        <taxon>Metazoa</taxon>
        <taxon>Ecdysozoa</taxon>
        <taxon>Arthropoda</taxon>
        <taxon>Hexapoda</taxon>
        <taxon>Insecta</taxon>
        <taxon>Pterygota</taxon>
        <taxon>Neoptera</taxon>
        <taxon>Paraneoptera</taxon>
        <taxon>Thysanoptera</taxon>
        <taxon>Terebrantia</taxon>
        <taxon>Thripoidea</taxon>
        <taxon>Thripidae</taxon>
        <taxon>Thrips</taxon>
    </lineage>
</organism>
<dbReference type="InParanoid" id="A0A6P9A3I3"/>
<accession>A0A6P9A3I3</accession>